<comment type="caution">
    <text evidence="2">The sequence shown here is derived from an EMBL/GenBank/DDBJ whole genome shotgun (WGS) entry which is preliminary data.</text>
</comment>
<keyword evidence="3" id="KW-1185">Reference proteome</keyword>
<evidence type="ECO:0000313" key="3">
    <source>
        <dbReference type="Proteomes" id="UP001144805"/>
    </source>
</evidence>
<dbReference type="AlphaFoldDB" id="A0A9X3IKD1"/>
<protein>
    <submittedName>
        <fullName evidence="2">Uncharacterized protein</fullName>
    </submittedName>
</protein>
<dbReference type="RefSeq" id="WP_266338316.1">
    <property type="nucleotide sequence ID" value="NZ_JAPKNK010000003.1"/>
</dbReference>
<reference evidence="2" key="1">
    <citation type="submission" date="2022-11" db="EMBL/GenBank/DDBJ databases">
        <title>Biodiversity and phylogenetic relationships of bacteria.</title>
        <authorList>
            <person name="Machado R.A.R."/>
            <person name="Bhat A."/>
            <person name="Loulou A."/>
            <person name="Kallel S."/>
        </authorList>
    </citation>
    <scope>NUCLEOTIDE SEQUENCE</scope>
    <source>
        <strain evidence="2">K-TC2</strain>
    </source>
</reference>
<gene>
    <name evidence="2" type="ORF">OSH07_09070</name>
</gene>
<proteinExistence type="predicted"/>
<sequence length="163" mass="16762">MITEMKSILHIGAIAAILGIGTIGVSAPALARGHHNIEDSGSHGGGGWSSGWSGGHGGSTGPTMASAWSTGGMSGGWSGGHPGNGWWGGGSGGSWSDGHDHDHNHHHHHPGNPGVPILPLGLLAGYNQQGSSYSNEEYSYDYAPCAYPHHYSYLGYRNVCAIP</sequence>
<dbReference type="Proteomes" id="UP001144805">
    <property type="component" value="Unassembled WGS sequence"/>
</dbReference>
<feature type="region of interest" description="Disordered" evidence="1">
    <location>
        <begin position="36"/>
        <end position="65"/>
    </location>
</feature>
<accession>A0A9X3IKD1</accession>
<organism evidence="2 3">
    <name type="scientific">Kaistia nematophila</name>
    <dbReference type="NCBI Taxonomy" id="2994654"/>
    <lineage>
        <taxon>Bacteria</taxon>
        <taxon>Pseudomonadati</taxon>
        <taxon>Pseudomonadota</taxon>
        <taxon>Alphaproteobacteria</taxon>
        <taxon>Hyphomicrobiales</taxon>
        <taxon>Kaistiaceae</taxon>
        <taxon>Kaistia</taxon>
    </lineage>
</organism>
<evidence type="ECO:0000256" key="1">
    <source>
        <dbReference type="SAM" id="MobiDB-lite"/>
    </source>
</evidence>
<dbReference type="EMBL" id="JAPKNK010000003">
    <property type="protein sequence ID" value="MCX5569343.1"/>
    <property type="molecule type" value="Genomic_DNA"/>
</dbReference>
<feature type="region of interest" description="Disordered" evidence="1">
    <location>
        <begin position="88"/>
        <end position="113"/>
    </location>
</feature>
<evidence type="ECO:0000313" key="2">
    <source>
        <dbReference type="EMBL" id="MCX5569343.1"/>
    </source>
</evidence>
<name>A0A9X3IKD1_9HYPH</name>
<feature type="compositionally biased region" description="Gly residues" evidence="1">
    <location>
        <begin position="42"/>
        <end position="60"/>
    </location>
</feature>